<dbReference type="Proteomes" id="UP001234880">
    <property type="component" value="Unassembled WGS sequence"/>
</dbReference>
<dbReference type="Pfam" id="PF17900">
    <property type="entry name" value="Peptidase_M1_N"/>
    <property type="match status" value="1"/>
</dbReference>
<evidence type="ECO:0000256" key="1">
    <source>
        <dbReference type="ARBA" id="ARBA00000098"/>
    </source>
</evidence>
<keyword evidence="18" id="KW-1185">Reference proteome</keyword>
<evidence type="ECO:0000259" key="15">
    <source>
        <dbReference type="Pfam" id="PF01433"/>
    </source>
</evidence>
<evidence type="ECO:0000256" key="5">
    <source>
        <dbReference type="ARBA" id="ARBA00015611"/>
    </source>
</evidence>
<evidence type="ECO:0000256" key="7">
    <source>
        <dbReference type="ARBA" id="ARBA00022670"/>
    </source>
</evidence>
<dbReference type="RefSeq" id="WP_370595130.1">
    <property type="nucleotide sequence ID" value="NZ_JAURUE010000002.1"/>
</dbReference>
<keyword evidence="10" id="KW-0862">Zinc</keyword>
<gene>
    <name evidence="17" type="ORF">JOF35_006330</name>
</gene>
<evidence type="ECO:0000256" key="2">
    <source>
        <dbReference type="ARBA" id="ARBA00001947"/>
    </source>
</evidence>
<evidence type="ECO:0000256" key="6">
    <source>
        <dbReference type="ARBA" id="ARBA00022438"/>
    </source>
</evidence>
<dbReference type="InterPro" id="IPR027268">
    <property type="entry name" value="Peptidase_M4/M1_CTD_sf"/>
</dbReference>
<accession>A0ABT9L015</accession>
<evidence type="ECO:0000256" key="11">
    <source>
        <dbReference type="ARBA" id="ARBA00023049"/>
    </source>
</evidence>
<dbReference type="CDD" id="cd09603">
    <property type="entry name" value="M1_APN_like"/>
    <property type="match status" value="1"/>
</dbReference>
<evidence type="ECO:0000256" key="8">
    <source>
        <dbReference type="ARBA" id="ARBA00022723"/>
    </source>
</evidence>
<feature type="domain" description="Peptidase M1 membrane alanine aminopeptidase" evidence="15">
    <location>
        <begin position="332"/>
        <end position="486"/>
    </location>
</feature>
<feature type="region of interest" description="Disordered" evidence="14">
    <location>
        <begin position="1"/>
        <end position="24"/>
    </location>
</feature>
<dbReference type="SUPFAM" id="SSF63737">
    <property type="entry name" value="Leukotriene A4 hydrolase N-terminal domain"/>
    <property type="match status" value="1"/>
</dbReference>
<dbReference type="PRINTS" id="PR00756">
    <property type="entry name" value="ALADIPTASE"/>
</dbReference>
<feature type="domain" description="Aminopeptidase N-like N-terminal" evidence="16">
    <location>
        <begin position="180"/>
        <end position="241"/>
    </location>
</feature>
<evidence type="ECO:0000256" key="3">
    <source>
        <dbReference type="ARBA" id="ARBA00010136"/>
    </source>
</evidence>
<comment type="cofactor">
    <cofactor evidence="2">
        <name>Zn(2+)</name>
        <dbReference type="ChEBI" id="CHEBI:29105"/>
    </cofactor>
</comment>
<dbReference type="InterPro" id="IPR042097">
    <property type="entry name" value="Aminopeptidase_N-like_N_sf"/>
</dbReference>
<evidence type="ECO:0000256" key="13">
    <source>
        <dbReference type="ARBA" id="ARBA00031533"/>
    </source>
</evidence>
<evidence type="ECO:0000256" key="14">
    <source>
        <dbReference type="SAM" id="MobiDB-lite"/>
    </source>
</evidence>
<dbReference type="InterPro" id="IPR045357">
    <property type="entry name" value="Aminopeptidase_N-like_N"/>
</dbReference>
<sequence length="535" mass="58854">MTFSSGCRPRPPRTGRRPWPPRTGRRRTALVAAAMAAVFLAVGPSSAAGPVIPPHPKPLGIGDPLFPQLGNPGYDVTAYDLAFDYHRQDRPLDAVTTIDARATAALRTINLDFTQGIVDSVRVDGARARFVTTGEDLVIIPSAPVRRGAAFRITVRHTSDPRGGASGGWVRTSDGLAMANQANAAHRVFPCNDHPSDKARFTFRITAPKSLTVVANGQPGQRVRKGSRTTWTYRLAHPMATELAQISIGRSAVPHRTGPHGLPMRDVVPAADRTRLEKWLARTPGQLGWMEKKAGRYPFENYGVLIAHATTGFELETQTLSLFERDLFTSGQLPRWYIESIMVHELAHQWFGDSVSPRRWSDLWLNEGHATWYEALYADEHGKASLKGRMRKAYGQSDTWRAEAGPPAAPKPADPDQQIGIFRPIVYDGGALVLYALRQRIGRAAFERLERQWVIRHRDGVASTADFIRLASEVAGRDLSGFLRPWLYGRTTPPMPGHPDWKPAAQQTAEGAAPPGARAGRHAVRHAVPWAVKPG</sequence>
<comment type="caution">
    <text evidence="17">The sequence shown here is derived from an EMBL/GenBank/DDBJ whole genome shotgun (WGS) entry which is preliminary data.</text>
</comment>
<reference evidence="17 18" key="1">
    <citation type="submission" date="2023-07" db="EMBL/GenBank/DDBJ databases">
        <title>Sequencing the genomes of 1000 actinobacteria strains.</title>
        <authorList>
            <person name="Klenk H.-P."/>
        </authorList>
    </citation>
    <scope>NUCLEOTIDE SEQUENCE [LARGE SCALE GENOMIC DNA]</scope>
    <source>
        <strain evidence="17 18">DSM 41600</strain>
    </source>
</reference>
<protein>
    <recommendedName>
        <fullName evidence="5">Aminopeptidase N</fullName>
        <ecNumber evidence="4">3.4.11.2</ecNumber>
    </recommendedName>
    <alternativeName>
        <fullName evidence="12">Alanine aminopeptidase</fullName>
    </alternativeName>
    <alternativeName>
        <fullName evidence="13">Lysyl aminopeptidase</fullName>
    </alternativeName>
</protein>
<comment type="similarity">
    <text evidence="3">Belongs to the peptidase M1 family.</text>
</comment>
<keyword evidence="7" id="KW-0645">Protease</keyword>
<dbReference type="EMBL" id="JAURUE010000002">
    <property type="protein sequence ID" value="MDP9613992.1"/>
    <property type="molecule type" value="Genomic_DNA"/>
</dbReference>
<dbReference type="GO" id="GO:0004177">
    <property type="term" value="F:aminopeptidase activity"/>
    <property type="evidence" value="ECO:0007669"/>
    <property type="project" value="UniProtKB-KW"/>
</dbReference>
<dbReference type="InterPro" id="IPR014782">
    <property type="entry name" value="Peptidase_M1_dom"/>
</dbReference>
<dbReference type="InterPro" id="IPR001930">
    <property type="entry name" value="Peptidase_M1"/>
</dbReference>
<name>A0ABT9L015_9ACTN</name>
<dbReference type="SUPFAM" id="SSF55486">
    <property type="entry name" value="Metalloproteases ('zincins'), catalytic domain"/>
    <property type="match status" value="1"/>
</dbReference>
<keyword evidence="9" id="KW-0378">Hydrolase</keyword>
<comment type="catalytic activity">
    <reaction evidence="1">
        <text>Release of an N-terminal amino acid, Xaa-|-Yaa- from a peptide, amide or arylamide. Xaa is preferably Ala, but may be most amino acids including Pro (slow action). When a terminal hydrophobic residue is followed by a prolyl residue, the two may be released as an intact Xaa-Pro dipeptide.</text>
        <dbReference type="EC" id="3.4.11.2"/>
    </reaction>
</comment>
<dbReference type="PANTHER" id="PTHR11533:SF174">
    <property type="entry name" value="PUROMYCIN-SENSITIVE AMINOPEPTIDASE-RELATED"/>
    <property type="match status" value="1"/>
</dbReference>
<dbReference type="InterPro" id="IPR050344">
    <property type="entry name" value="Peptidase_M1_aminopeptidases"/>
</dbReference>
<evidence type="ECO:0000256" key="4">
    <source>
        <dbReference type="ARBA" id="ARBA00012564"/>
    </source>
</evidence>
<dbReference type="Gene3D" id="1.10.390.10">
    <property type="entry name" value="Neutral Protease Domain 2"/>
    <property type="match status" value="1"/>
</dbReference>
<dbReference type="PANTHER" id="PTHR11533">
    <property type="entry name" value="PROTEASE M1 ZINC METALLOPROTEASE"/>
    <property type="match status" value="1"/>
</dbReference>
<proteinExistence type="inferred from homology"/>
<evidence type="ECO:0000256" key="10">
    <source>
        <dbReference type="ARBA" id="ARBA00022833"/>
    </source>
</evidence>
<evidence type="ECO:0000256" key="9">
    <source>
        <dbReference type="ARBA" id="ARBA00022801"/>
    </source>
</evidence>
<evidence type="ECO:0000259" key="16">
    <source>
        <dbReference type="Pfam" id="PF17900"/>
    </source>
</evidence>
<keyword evidence="6 17" id="KW-0031">Aminopeptidase</keyword>
<organism evidence="17 18">
    <name type="scientific">Streptomyces demainii</name>
    <dbReference type="NCBI Taxonomy" id="588122"/>
    <lineage>
        <taxon>Bacteria</taxon>
        <taxon>Bacillati</taxon>
        <taxon>Actinomycetota</taxon>
        <taxon>Actinomycetes</taxon>
        <taxon>Kitasatosporales</taxon>
        <taxon>Streptomycetaceae</taxon>
        <taxon>Streptomyces</taxon>
    </lineage>
</organism>
<evidence type="ECO:0000313" key="17">
    <source>
        <dbReference type="EMBL" id="MDP9613992.1"/>
    </source>
</evidence>
<dbReference type="Pfam" id="PF01433">
    <property type="entry name" value="Peptidase_M1"/>
    <property type="match status" value="1"/>
</dbReference>
<feature type="region of interest" description="Disordered" evidence="14">
    <location>
        <begin position="494"/>
        <end position="519"/>
    </location>
</feature>
<evidence type="ECO:0000313" key="18">
    <source>
        <dbReference type="Proteomes" id="UP001234880"/>
    </source>
</evidence>
<keyword evidence="11" id="KW-0482">Metalloprotease</keyword>
<dbReference type="EC" id="3.4.11.2" evidence="4"/>
<dbReference type="Gene3D" id="2.60.40.1730">
    <property type="entry name" value="tricorn interacting facor f3 domain"/>
    <property type="match status" value="1"/>
</dbReference>
<keyword evidence="8" id="KW-0479">Metal-binding</keyword>
<evidence type="ECO:0000256" key="12">
    <source>
        <dbReference type="ARBA" id="ARBA00029811"/>
    </source>
</evidence>